<dbReference type="Gene3D" id="3.40.50.720">
    <property type="entry name" value="NAD(P)-binding Rossmann-like Domain"/>
    <property type="match status" value="1"/>
</dbReference>
<dbReference type="AlphaFoldDB" id="A0A6G9YZU4"/>
<comment type="subcellular location">
    <subcellularLocation>
        <location evidence="1">Secreted</location>
        <location evidence="1">Cell wall</location>
    </subcellularLocation>
</comment>
<evidence type="ECO:0000313" key="10">
    <source>
        <dbReference type="Proteomes" id="UP000500953"/>
    </source>
</evidence>
<feature type="domain" description="Ketoreductase" evidence="8">
    <location>
        <begin position="43"/>
        <end position="227"/>
    </location>
</feature>
<dbReference type="PANTHER" id="PTHR42879:SF2">
    <property type="entry name" value="3-OXOACYL-[ACYL-CARRIER-PROTEIN] REDUCTASE FABG"/>
    <property type="match status" value="1"/>
</dbReference>
<dbReference type="InterPro" id="IPR002347">
    <property type="entry name" value="SDR_fam"/>
</dbReference>
<sequence length="282" mass="29084">MDRGGLPTGRRSGAALRSAARRNRRCRRPRTGVRADVADSGGKVALVTGGSRGIGAAIAARLAADGADVAITYVRDEESARAVVRRIERSGRRGTAIRADAADAEAVVVAVNRTVTELGRLDILVNNAGIWDGGVFEDLTLAQFDRIVAVNVRSVFAATQAAARHMGGGGRIITIGSCQGDRVSAARQILYATSKSALHGLTKGVARHLGERGITVNLIAPGPITTDMTPSDPQVVADLKNGTVVGRFGTTEEIAALASYLASPAAGFTTGATFAIDGGTNI</sequence>
<proteinExistence type="inferred from homology"/>
<dbReference type="InterPro" id="IPR036291">
    <property type="entry name" value="NAD(P)-bd_dom_sf"/>
</dbReference>
<evidence type="ECO:0000256" key="1">
    <source>
        <dbReference type="ARBA" id="ARBA00004191"/>
    </source>
</evidence>
<dbReference type="GO" id="GO:0004316">
    <property type="term" value="F:3-oxoacyl-[acyl-carrier-protein] reductase (NADPH) activity"/>
    <property type="evidence" value="ECO:0007669"/>
    <property type="project" value="UniProtKB-EC"/>
</dbReference>
<dbReference type="SUPFAM" id="SSF51735">
    <property type="entry name" value="NAD(P)-binding Rossmann-fold domains"/>
    <property type="match status" value="1"/>
</dbReference>
<dbReference type="InterPro" id="IPR057326">
    <property type="entry name" value="KR_dom"/>
</dbReference>
<organism evidence="9 10">
    <name type="scientific">Nocardia terpenica</name>
    <dbReference type="NCBI Taxonomy" id="455432"/>
    <lineage>
        <taxon>Bacteria</taxon>
        <taxon>Bacillati</taxon>
        <taxon>Actinomycetota</taxon>
        <taxon>Actinomycetes</taxon>
        <taxon>Mycobacteriales</taxon>
        <taxon>Nocardiaceae</taxon>
        <taxon>Nocardia</taxon>
    </lineage>
</organism>
<dbReference type="PRINTS" id="PR00081">
    <property type="entry name" value="GDHRDH"/>
</dbReference>
<dbReference type="InterPro" id="IPR050259">
    <property type="entry name" value="SDR"/>
</dbReference>
<evidence type="ECO:0000256" key="2">
    <source>
        <dbReference type="ARBA" id="ARBA00006484"/>
    </source>
</evidence>
<comment type="similarity">
    <text evidence="2">Belongs to the short-chain dehydrogenases/reductases (SDR) family.</text>
</comment>
<evidence type="ECO:0000256" key="7">
    <source>
        <dbReference type="SAM" id="MobiDB-lite"/>
    </source>
</evidence>
<evidence type="ECO:0000256" key="6">
    <source>
        <dbReference type="ARBA" id="ARBA00047400"/>
    </source>
</evidence>
<accession>A0A6G9YZU4</accession>
<keyword evidence="4" id="KW-0560">Oxidoreductase</keyword>
<evidence type="ECO:0000259" key="8">
    <source>
        <dbReference type="SMART" id="SM00822"/>
    </source>
</evidence>
<comment type="catalytic activity">
    <reaction evidence="6">
        <text>a (3R)-hydroxyacyl-[ACP] + NADP(+) = a 3-oxoacyl-[ACP] + NADPH + H(+)</text>
        <dbReference type="Rhea" id="RHEA:17397"/>
        <dbReference type="Rhea" id="RHEA-COMP:9916"/>
        <dbReference type="Rhea" id="RHEA-COMP:9945"/>
        <dbReference type="ChEBI" id="CHEBI:15378"/>
        <dbReference type="ChEBI" id="CHEBI:57783"/>
        <dbReference type="ChEBI" id="CHEBI:58349"/>
        <dbReference type="ChEBI" id="CHEBI:78776"/>
        <dbReference type="ChEBI" id="CHEBI:78827"/>
        <dbReference type="EC" id="1.1.1.100"/>
    </reaction>
    <physiologicalReaction direction="right-to-left" evidence="6">
        <dbReference type="Rhea" id="RHEA:17399"/>
    </physiologicalReaction>
</comment>
<dbReference type="PRINTS" id="PR00080">
    <property type="entry name" value="SDRFAMILY"/>
</dbReference>
<dbReference type="EMBL" id="CP046173">
    <property type="protein sequence ID" value="QIS18700.1"/>
    <property type="molecule type" value="Genomic_DNA"/>
</dbReference>
<keyword evidence="3" id="KW-0964">Secreted</keyword>
<protein>
    <recommendedName>
        <fullName evidence="5">3-oxoacyl-[acyl-carrier-protein] reductase MabA</fullName>
    </recommendedName>
</protein>
<reference evidence="9 10" key="1">
    <citation type="journal article" date="2019" name="ACS Chem. Biol.">
        <title>Identification and Mobilization of a Cryptic Antibiotic Biosynthesis Gene Locus from a Human-Pathogenic Nocardia Isolate.</title>
        <authorList>
            <person name="Herisse M."/>
            <person name="Ishida K."/>
            <person name="Porter J.L."/>
            <person name="Howden B."/>
            <person name="Hertweck C."/>
            <person name="Stinear T.P."/>
            <person name="Pidot S.J."/>
        </authorList>
    </citation>
    <scope>NUCLEOTIDE SEQUENCE [LARGE SCALE GENOMIC DNA]</scope>
    <source>
        <strain evidence="9 10">AUSMDU00012715</strain>
    </source>
</reference>
<dbReference type="Proteomes" id="UP000500953">
    <property type="component" value="Chromosome"/>
</dbReference>
<feature type="compositionally biased region" description="Low complexity" evidence="7">
    <location>
        <begin position="9"/>
        <end position="18"/>
    </location>
</feature>
<feature type="region of interest" description="Disordered" evidence="7">
    <location>
        <begin position="1"/>
        <end position="32"/>
    </location>
</feature>
<feature type="compositionally biased region" description="Basic residues" evidence="7">
    <location>
        <begin position="19"/>
        <end position="31"/>
    </location>
</feature>
<dbReference type="Pfam" id="PF13561">
    <property type="entry name" value="adh_short_C2"/>
    <property type="match status" value="1"/>
</dbReference>
<evidence type="ECO:0000256" key="3">
    <source>
        <dbReference type="ARBA" id="ARBA00022512"/>
    </source>
</evidence>
<dbReference type="FunFam" id="3.40.50.720:FF:000084">
    <property type="entry name" value="Short-chain dehydrogenase reductase"/>
    <property type="match status" value="1"/>
</dbReference>
<dbReference type="PANTHER" id="PTHR42879">
    <property type="entry name" value="3-OXOACYL-(ACYL-CARRIER-PROTEIN) REDUCTASE"/>
    <property type="match status" value="1"/>
</dbReference>
<name>A0A6G9YZU4_9NOCA</name>
<evidence type="ECO:0000256" key="5">
    <source>
        <dbReference type="ARBA" id="ARBA00040781"/>
    </source>
</evidence>
<dbReference type="SMART" id="SM00822">
    <property type="entry name" value="PKS_KR"/>
    <property type="match status" value="1"/>
</dbReference>
<evidence type="ECO:0000313" key="9">
    <source>
        <dbReference type="EMBL" id="QIS18700.1"/>
    </source>
</evidence>
<gene>
    <name evidence="9" type="ORF">F6W96_10775</name>
</gene>
<keyword evidence="3" id="KW-0134">Cell wall</keyword>
<evidence type="ECO:0000256" key="4">
    <source>
        <dbReference type="ARBA" id="ARBA00023002"/>
    </source>
</evidence>